<protein>
    <submittedName>
        <fullName evidence="2">Uncharacterized protein</fullName>
    </submittedName>
</protein>
<evidence type="ECO:0000313" key="2">
    <source>
        <dbReference type="EMBL" id="KAK0393879.1"/>
    </source>
</evidence>
<comment type="caution">
    <text evidence="2">The sequence shown here is derived from an EMBL/GenBank/DDBJ whole genome shotgun (WGS) entry which is preliminary data.</text>
</comment>
<evidence type="ECO:0000256" key="1">
    <source>
        <dbReference type="SAM" id="MobiDB-lite"/>
    </source>
</evidence>
<proteinExistence type="predicted"/>
<sequence>MNYQRNSGLNYVVVQRSAHAPLCFVLLRVGHDDSAPAILKTTENETEYRQKGKIITSVNSTIERLDWGDRVMVRKYRIGKERQPGDGGFWMNEENVEIETSHVAVELHVGSLERKRVQRKIAAIDRERQTIEIEGGFVFDHTRLRASSFKKFEVGMLVDCDYVQGDPDFWVARGRRFGFPDGIPSTPNLLKKYARQVSAKRRFWSRLFFDSTSECDSRGIETEEADESLLRQVTITAGSEIIVHAEEQPDLLAANGELVEVDHDGEGQRTDQSAPVGDLSASQITFASEALEDENQEDRNDQVRSEVAFVGNQNLTQSEEDGVPAETSSSATRRRPADTANESSDTVEQKRPRTAAITNSTSHDRTEPPILQPTVASARHEVMLPNWTLLPVDVAPHQPPSRSDPSSHASASAESFDPSQVTSMSQSEEVLNKVQTILPHLTKYREIKLIRGTVTAVDGGTIVGWRIIATCDTD</sequence>
<evidence type="ECO:0000313" key="3">
    <source>
        <dbReference type="Proteomes" id="UP001175271"/>
    </source>
</evidence>
<dbReference type="Proteomes" id="UP001175271">
    <property type="component" value="Unassembled WGS sequence"/>
</dbReference>
<accession>A0AA39GWM2</accession>
<feature type="region of interest" description="Disordered" evidence="1">
    <location>
        <begin position="394"/>
        <end position="424"/>
    </location>
</feature>
<gene>
    <name evidence="2" type="ORF">QR680_000448</name>
</gene>
<dbReference type="AlphaFoldDB" id="A0AA39GWM2"/>
<name>A0AA39GWM2_9BILA</name>
<feature type="region of interest" description="Disordered" evidence="1">
    <location>
        <begin position="311"/>
        <end position="370"/>
    </location>
</feature>
<feature type="compositionally biased region" description="Low complexity" evidence="1">
    <location>
        <begin position="400"/>
        <end position="415"/>
    </location>
</feature>
<reference evidence="2" key="1">
    <citation type="submission" date="2023-06" db="EMBL/GenBank/DDBJ databases">
        <title>Genomic analysis of the entomopathogenic nematode Steinernema hermaphroditum.</title>
        <authorList>
            <person name="Schwarz E.M."/>
            <person name="Heppert J.K."/>
            <person name="Baniya A."/>
            <person name="Schwartz H.T."/>
            <person name="Tan C.-H."/>
            <person name="Antoshechkin I."/>
            <person name="Sternberg P.W."/>
            <person name="Goodrich-Blair H."/>
            <person name="Dillman A.R."/>
        </authorList>
    </citation>
    <scope>NUCLEOTIDE SEQUENCE</scope>
    <source>
        <strain evidence="2">PS9179</strain>
        <tissue evidence="2">Whole animal</tissue>
    </source>
</reference>
<dbReference type="EMBL" id="JAUCMV010000005">
    <property type="protein sequence ID" value="KAK0393879.1"/>
    <property type="molecule type" value="Genomic_DNA"/>
</dbReference>
<keyword evidence="3" id="KW-1185">Reference proteome</keyword>
<organism evidence="2 3">
    <name type="scientific">Steinernema hermaphroditum</name>
    <dbReference type="NCBI Taxonomy" id="289476"/>
    <lineage>
        <taxon>Eukaryota</taxon>
        <taxon>Metazoa</taxon>
        <taxon>Ecdysozoa</taxon>
        <taxon>Nematoda</taxon>
        <taxon>Chromadorea</taxon>
        <taxon>Rhabditida</taxon>
        <taxon>Tylenchina</taxon>
        <taxon>Panagrolaimomorpha</taxon>
        <taxon>Strongyloidoidea</taxon>
        <taxon>Steinernematidae</taxon>
        <taxon>Steinernema</taxon>
    </lineage>
</organism>